<sequence>MSPIRSIYSKIKSEVEGIINFYSSNDPKRISEFLGIHVLKSNLGNVEGFLQYYNHTYIIHINSNITDETKQDKIIAHELGHYFLHKHLNVFCIDMHSLAFEATLENEANIFATELLLNDSMLKEELPFIQNMNIYELSSYFNLDFDIVKMKYDLFFLNEKERMFAIDNMYY</sequence>
<accession>A0AAX2KTX8</accession>
<evidence type="ECO:0000313" key="3">
    <source>
        <dbReference type="Proteomes" id="UP000254396"/>
    </source>
</evidence>
<comment type="caution">
    <text evidence="2">The sequence shown here is derived from an EMBL/GenBank/DDBJ whole genome shotgun (WGS) entry which is preliminary data.</text>
</comment>
<dbReference type="Gene3D" id="1.10.10.2910">
    <property type="match status" value="1"/>
</dbReference>
<reference evidence="2 3" key="1">
    <citation type="submission" date="2018-06" db="EMBL/GenBank/DDBJ databases">
        <authorList>
            <consortium name="Pathogen Informatics"/>
            <person name="Doyle S."/>
        </authorList>
    </citation>
    <scope>NUCLEOTIDE SEQUENCE [LARGE SCALE GENOMIC DNA]</scope>
    <source>
        <strain evidence="2 3">NCTC13379</strain>
    </source>
</reference>
<keyword evidence="2" id="KW-0378">Hydrolase</keyword>
<dbReference type="Proteomes" id="UP000254396">
    <property type="component" value="Unassembled WGS sequence"/>
</dbReference>
<dbReference type="GO" id="GO:0016787">
    <property type="term" value="F:hydrolase activity"/>
    <property type="evidence" value="ECO:0007669"/>
    <property type="project" value="UniProtKB-KW"/>
</dbReference>
<dbReference type="AlphaFoldDB" id="A0AAX2KTX8"/>
<dbReference type="InterPro" id="IPR010359">
    <property type="entry name" value="IrrE_HExxH"/>
</dbReference>
<protein>
    <submittedName>
        <fullName evidence="2">Metallopeptidase immA</fullName>
        <ecNumber evidence="2">3.4.-.-</ecNumber>
    </submittedName>
</protein>
<gene>
    <name evidence="2" type="primary">immA</name>
    <name evidence="2" type="ORF">NCTC13379_01325</name>
</gene>
<dbReference type="EMBL" id="UGIX01000001">
    <property type="protein sequence ID" value="STP64813.1"/>
    <property type="molecule type" value="Genomic_DNA"/>
</dbReference>
<feature type="domain" description="IrrE N-terminal-like" evidence="1">
    <location>
        <begin position="34"/>
        <end position="149"/>
    </location>
</feature>
<name>A0AAX2KTX8_ENTFL</name>
<proteinExistence type="predicted"/>
<dbReference type="Pfam" id="PF06114">
    <property type="entry name" value="Peptidase_M78"/>
    <property type="match status" value="1"/>
</dbReference>
<organism evidence="2 3">
    <name type="scientific">Enterococcus faecalis</name>
    <name type="common">Streptococcus faecalis</name>
    <dbReference type="NCBI Taxonomy" id="1351"/>
    <lineage>
        <taxon>Bacteria</taxon>
        <taxon>Bacillati</taxon>
        <taxon>Bacillota</taxon>
        <taxon>Bacilli</taxon>
        <taxon>Lactobacillales</taxon>
        <taxon>Enterococcaceae</taxon>
        <taxon>Enterococcus</taxon>
    </lineage>
</organism>
<evidence type="ECO:0000313" key="2">
    <source>
        <dbReference type="EMBL" id="STP64813.1"/>
    </source>
</evidence>
<dbReference type="RefSeq" id="WP_010708068.1">
    <property type="nucleotide sequence ID" value="NZ_CP019512.1"/>
</dbReference>
<dbReference type="SMR" id="A0AAX2KTX8"/>
<evidence type="ECO:0000259" key="1">
    <source>
        <dbReference type="Pfam" id="PF06114"/>
    </source>
</evidence>
<dbReference type="EC" id="3.4.-.-" evidence="2"/>